<dbReference type="InterPro" id="IPR001279">
    <property type="entry name" value="Metallo-B-lactamas"/>
</dbReference>
<dbReference type="SMART" id="SM00849">
    <property type="entry name" value="Lactamase_B"/>
    <property type="match status" value="1"/>
</dbReference>
<dbReference type="Proteomes" id="UP000274131">
    <property type="component" value="Unassembled WGS sequence"/>
</dbReference>
<dbReference type="OrthoDB" id="17458at2759"/>
<dbReference type="Pfam" id="PF00753">
    <property type="entry name" value="Lactamase_B"/>
    <property type="match status" value="1"/>
</dbReference>
<feature type="domain" description="Metallo-beta-lactamase" evidence="1">
    <location>
        <begin position="37"/>
        <end position="245"/>
    </location>
</feature>
<name>A0A0N4VB84_ENTVE</name>
<reference evidence="2 3" key="2">
    <citation type="submission" date="2018-10" db="EMBL/GenBank/DDBJ databases">
        <authorList>
            <consortium name="Pathogen Informatics"/>
        </authorList>
    </citation>
    <scope>NUCLEOTIDE SEQUENCE [LARGE SCALE GENOMIC DNA]</scope>
</reference>
<organism evidence="4">
    <name type="scientific">Enterobius vermicularis</name>
    <name type="common">Human pinworm</name>
    <dbReference type="NCBI Taxonomy" id="51028"/>
    <lineage>
        <taxon>Eukaryota</taxon>
        <taxon>Metazoa</taxon>
        <taxon>Ecdysozoa</taxon>
        <taxon>Nematoda</taxon>
        <taxon>Chromadorea</taxon>
        <taxon>Rhabditida</taxon>
        <taxon>Spirurina</taxon>
        <taxon>Oxyuridomorpha</taxon>
        <taxon>Oxyuroidea</taxon>
        <taxon>Oxyuridae</taxon>
        <taxon>Enterobius</taxon>
    </lineage>
</organism>
<evidence type="ECO:0000313" key="4">
    <source>
        <dbReference type="WBParaSite" id="EVEC_0000778601-mRNA-1"/>
    </source>
</evidence>
<dbReference type="InterPro" id="IPR050855">
    <property type="entry name" value="NDM-1-like"/>
</dbReference>
<gene>
    <name evidence="2" type="ORF">EVEC_LOCUS7270</name>
</gene>
<accession>A0A0N4VB84</accession>
<dbReference type="EMBL" id="UXUI01008849">
    <property type="protein sequence ID" value="VDD92519.1"/>
    <property type="molecule type" value="Genomic_DNA"/>
</dbReference>
<dbReference type="PANTHER" id="PTHR42951">
    <property type="entry name" value="METALLO-BETA-LACTAMASE DOMAIN-CONTAINING"/>
    <property type="match status" value="1"/>
</dbReference>
<dbReference type="PANTHER" id="PTHR42951:SF4">
    <property type="entry name" value="ACYL-COENZYME A THIOESTERASE MBLAC2"/>
    <property type="match status" value="1"/>
</dbReference>
<evidence type="ECO:0000313" key="2">
    <source>
        <dbReference type="EMBL" id="VDD92519.1"/>
    </source>
</evidence>
<proteinExistence type="predicted"/>
<dbReference type="InterPro" id="IPR036866">
    <property type="entry name" value="RibonucZ/Hydroxyglut_hydro"/>
</dbReference>
<protein>
    <submittedName>
        <fullName evidence="4">Lactamase_B domain-containing protein</fullName>
    </submittedName>
</protein>
<dbReference type="AlphaFoldDB" id="A0A0N4VB84"/>
<sequence length="265" mass="30177">MSTDQSSTNTADDYLYTIKRISDDVYCIVENDQFNWNPLLYFICTSGKALLIDTGCGSGDLKNFLISAGLLGISQKLVVVNTHNHPQQTGGAYLFSTTGTYGLSRNVECLCASDANPKYTELRDTNFDWQVHSYKVTKWLAHNEMLTLNEETGKESYVQIFHTPGHTPDSLSLWYQDGKRLFVGDLFYRTFLLVETICQCKIGLFHKQNLLKIRYSSSRSEADGQCLPNLKNYHRFLLSVVAGTHYKLPLEVPSLHCIRYETRNK</sequence>
<dbReference type="SUPFAM" id="SSF56281">
    <property type="entry name" value="Metallo-hydrolase/oxidoreductase"/>
    <property type="match status" value="1"/>
</dbReference>
<evidence type="ECO:0000259" key="1">
    <source>
        <dbReference type="SMART" id="SM00849"/>
    </source>
</evidence>
<reference evidence="4" key="1">
    <citation type="submission" date="2017-02" db="UniProtKB">
        <authorList>
            <consortium name="WormBaseParasite"/>
        </authorList>
    </citation>
    <scope>IDENTIFICATION</scope>
</reference>
<keyword evidence="3" id="KW-1185">Reference proteome</keyword>
<dbReference type="Gene3D" id="3.60.15.10">
    <property type="entry name" value="Ribonuclease Z/Hydroxyacylglutathione hydrolase-like"/>
    <property type="match status" value="1"/>
</dbReference>
<dbReference type="WBParaSite" id="EVEC_0000778601-mRNA-1">
    <property type="protein sequence ID" value="EVEC_0000778601-mRNA-1"/>
    <property type="gene ID" value="EVEC_0000778601"/>
</dbReference>
<evidence type="ECO:0000313" key="3">
    <source>
        <dbReference type="Proteomes" id="UP000274131"/>
    </source>
</evidence>
<dbReference type="STRING" id="51028.A0A0N4VB84"/>